<feature type="region of interest" description="Disordered" evidence="1">
    <location>
        <begin position="88"/>
        <end position="137"/>
    </location>
</feature>
<dbReference type="Proteomes" id="UP000316798">
    <property type="component" value="Chromosome"/>
</dbReference>
<feature type="compositionally biased region" description="Low complexity" evidence="1">
    <location>
        <begin position="100"/>
        <end position="126"/>
    </location>
</feature>
<proteinExistence type="predicted"/>
<dbReference type="Pfam" id="PF11306">
    <property type="entry name" value="DUF3108"/>
    <property type="match status" value="1"/>
</dbReference>
<evidence type="ECO:0000313" key="2">
    <source>
        <dbReference type="EMBL" id="QDL39002.1"/>
    </source>
</evidence>
<sequence length="359" mass="39049">MARIPGLGRTVAALTLAVLLAHWAVLAWLAAHWQETSVLRPMAAPMLTREIVPTAPAPPPVLQRKAAPAHATRAHKATKSIAIEATATPQPPAVAPPEPAASAPEVAGSAATATASAPEAPASIPAGTNSVTPLDDSANPHAATNYLDIWPDDTRLIYRLSGNYRGALHGDAQVLWQRQGDQYQSRIEVNIGWLLSMSMTSQGSIAPPGLFPRVYEELVRSRRRSIVLDEHSILLPNGNQVARPQGVQDTISQFVELAWQFNTGQTALQVGHSFDLWLARPGGVDLWTYDVPEEVTVPTPRLGPVRAFHIKPRPPGNPRGTIMVEMWFAPSLQYLPVRVRLNLDEANYVDLIVDKIEQR</sequence>
<gene>
    <name evidence="2" type="ORF">EUB48_18145</name>
</gene>
<keyword evidence="3" id="KW-1185">Reference proteome</keyword>
<dbReference type="OrthoDB" id="8526020at2"/>
<dbReference type="AlphaFoldDB" id="A0A515DF08"/>
<accession>A0A515DF08</accession>
<evidence type="ECO:0000256" key="1">
    <source>
        <dbReference type="SAM" id="MobiDB-lite"/>
    </source>
</evidence>
<dbReference type="InterPro" id="IPR021457">
    <property type="entry name" value="DUF3108"/>
</dbReference>
<dbReference type="KEGG" id="rhf:EUB48_18145"/>
<organism evidence="2 3">
    <name type="scientific">Rhodoferax sediminis</name>
    <dbReference type="NCBI Taxonomy" id="2509614"/>
    <lineage>
        <taxon>Bacteria</taxon>
        <taxon>Pseudomonadati</taxon>
        <taxon>Pseudomonadota</taxon>
        <taxon>Betaproteobacteria</taxon>
        <taxon>Burkholderiales</taxon>
        <taxon>Comamonadaceae</taxon>
        <taxon>Rhodoferax</taxon>
    </lineage>
</organism>
<reference evidence="2 3" key="1">
    <citation type="submission" date="2019-01" db="EMBL/GenBank/DDBJ databases">
        <title>Genomic insights into a novel species Rhodoferax sp.</title>
        <authorList>
            <person name="Jin L."/>
        </authorList>
    </citation>
    <scope>NUCLEOTIDE SEQUENCE [LARGE SCALE GENOMIC DNA]</scope>
    <source>
        <strain evidence="2 3">CHu59-6-5</strain>
    </source>
</reference>
<dbReference type="RefSeq" id="WP_142820436.1">
    <property type="nucleotide sequence ID" value="NZ_CP035503.1"/>
</dbReference>
<evidence type="ECO:0000313" key="3">
    <source>
        <dbReference type="Proteomes" id="UP000316798"/>
    </source>
</evidence>
<protein>
    <submittedName>
        <fullName evidence="2">DUF3108 domain-containing protein</fullName>
    </submittedName>
</protein>
<name>A0A515DF08_9BURK</name>
<feature type="compositionally biased region" description="Pro residues" evidence="1">
    <location>
        <begin position="89"/>
        <end position="99"/>
    </location>
</feature>
<dbReference type="EMBL" id="CP035503">
    <property type="protein sequence ID" value="QDL39002.1"/>
    <property type="molecule type" value="Genomic_DNA"/>
</dbReference>